<evidence type="ECO:0000256" key="3">
    <source>
        <dbReference type="SAM" id="MobiDB-lite"/>
    </source>
</evidence>
<dbReference type="AlphaFoldDB" id="A0A167W8K6"/>
<feature type="compositionally biased region" description="Basic and acidic residues" evidence="3">
    <location>
        <begin position="231"/>
        <end position="246"/>
    </location>
</feature>
<keyword evidence="1" id="KW-0597">Phosphoprotein</keyword>
<organism evidence="5 6">
    <name type="scientific">Ascosphaera apis ARSEF 7405</name>
    <dbReference type="NCBI Taxonomy" id="392613"/>
    <lineage>
        <taxon>Eukaryota</taxon>
        <taxon>Fungi</taxon>
        <taxon>Dikarya</taxon>
        <taxon>Ascomycota</taxon>
        <taxon>Pezizomycotina</taxon>
        <taxon>Eurotiomycetes</taxon>
        <taxon>Eurotiomycetidae</taxon>
        <taxon>Onygenales</taxon>
        <taxon>Ascosphaeraceae</taxon>
        <taxon>Ascosphaera</taxon>
    </lineage>
</organism>
<feature type="compositionally biased region" description="Acidic residues" evidence="3">
    <location>
        <begin position="77"/>
        <end position="86"/>
    </location>
</feature>
<dbReference type="InterPro" id="IPR052240">
    <property type="entry name" value="SAP_domain_ribonucleoprotein"/>
</dbReference>
<dbReference type="Proteomes" id="UP000242877">
    <property type="component" value="Unassembled WGS sequence"/>
</dbReference>
<evidence type="ECO:0000256" key="2">
    <source>
        <dbReference type="ARBA" id="ARBA00046328"/>
    </source>
</evidence>
<dbReference type="Gene3D" id="1.10.720.30">
    <property type="entry name" value="SAP domain"/>
    <property type="match status" value="1"/>
</dbReference>
<feature type="region of interest" description="Disordered" evidence="3">
    <location>
        <begin position="205"/>
        <end position="309"/>
    </location>
</feature>
<reference evidence="5 6" key="1">
    <citation type="journal article" date="2016" name="Genome Biol. Evol.">
        <title>Divergent and convergent evolution of fungal pathogenicity.</title>
        <authorList>
            <person name="Shang Y."/>
            <person name="Xiao G."/>
            <person name="Zheng P."/>
            <person name="Cen K."/>
            <person name="Zhan S."/>
            <person name="Wang C."/>
        </authorList>
    </citation>
    <scope>NUCLEOTIDE SEQUENCE [LARGE SCALE GENOMIC DNA]</scope>
    <source>
        <strain evidence="5 6">ARSEF 7405</strain>
    </source>
</reference>
<feature type="compositionally biased region" description="Basic residues" evidence="3">
    <location>
        <begin position="252"/>
        <end position="270"/>
    </location>
</feature>
<comment type="similarity">
    <text evidence="2">Belongs to the SAP domain-containing ribonucleoprotein family.</text>
</comment>
<dbReference type="OrthoDB" id="445357at2759"/>
<feature type="compositionally biased region" description="Low complexity" evidence="3">
    <location>
        <begin position="98"/>
        <end position="110"/>
    </location>
</feature>
<feature type="compositionally biased region" description="Low complexity" evidence="3">
    <location>
        <begin position="58"/>
        <end position="76"/>
    </location>
</feature>
<feature type="compositionally biased region" description="Low complexity" evidence="3">
    <location>
        <begin position="279"/>
        <end position="292"/>
    </location>
</feature>
<dbReference type="GO" id="GO:0003677">
    <property type="term" value="F:DNA binding"/>
    <property type="evidence" value="ECO:0007669"/>
    <property type="project" value="UniProtKB-KW"/>
</dbReference>
<dbReference type="Pfam" id="PF02037">
    <property type="entry name" value="SAP"/>
    <property type="match status" value="1"/>
</dbReference>
<evidence type="ECO:0000313" key="6">
    <source>
        <dbReference type="Proteomes" id="UP000242877"/>
    </source>
</evidence>
<dbReference type="InterPro" id="IPR040746">
    <property type="entry name" value="THO1_MOS11_C"/>
</dbReference>
<dbReference type="Pfam" id="PF18592">
    <property type="entry name" value="Tho1_MOS11_C"/>
    <property type="match status" value="1"/>
</dbReference>
<sequence>MAGTNEYGKKTNAELIEILKSRGLPHSGKKADLIARLQESDKTAVEEAASVAPPSQIPAAPTDAPAAPQKTPATQDDVIDWDDEPLPDTLTEPSTHIDATAATAVDTTAAPSTPEPANVAAPIASAQHLDETTVGSAVAPNPQEPVATPTEETPAEFQSDENFKLGLAASDLEAELAKRRARAEKFGIINETETLLDEQQKKIERAKRFAAASEGNAATQSSGLISNLDRALGEETSKKRGRDRGSTDSFRGRGKRFRGRNGRHGSHGRVTKPSDKGSDGSQQQGPSSQTKKANQADTAAMEKRKARFG</sequence>
<dbReference type="SMART" id="SM00513">
    <property type="entry name" value="SAP"/>
    <property type="match status" value="1"/>
</dbReference>
<evidence type="ECO:0000259" key="4">
    <source>
        <dbReference type="PROSITE" id="PS50800"/>
    </source>
</evidence>
<evidence type="ECO:0000256" key="1">
    <source>
        <dbReference type="ARBA" id="ARBA00022553"/>
    </source>
</evidence>
<dbReference type="SUPFAM" id="SSF68906">
    <property type="entry name" value="SAP domain"/>
    <property type="match status" value="1"/>
</dbReference>
<dbReference type="PANTHER" id="PTHR46551">
    <property type="entry name" value="SAP DOMAIN-CONTAINING RIBONUCLEOPROTEIN"/>
    <property type="match status" value="1"/>
</dbReference>
<feature type="region of interest" description="Disordered" evidence="3">
    <location>
        <begin position="41"/>
        <end position="160"/>
    </location>
</feature>
<accession>A0A167W8K6</accession>
<dbReference type="PROSITE" id="PS50800">
    <property type="entry name" value="SAP"/>
    <property type="match status" value="1"/>
</dbReference>
<protein>
    <submittedName>
        <fullName evidence="5">DNA-binding SAP</fullName>
    </submittedName>
</protein>
<gene>
    <name evidence="5" type="ORF">AAP_04850</name>
</gene>
<dbReference type="InterPro" id="IPR036361">
    <property type="entry name" value="SAP_dom_sf"/>
</dbReference>
<dbReference type="GO" id="GO:0005634">
    <property type="term" value="C:nucleus"/>
    <property type="evidence" value="ECO:0007669"/>
    <property type="project" value="TreeGrafter"/>
</dbReference>
<dbReference type="EMBL" id="AZGZ01000025">
    <property type="protein sequence ID" value="KZZ88527.1"/>
    <property type="molecule type" value="Genomic_DNA"/>
</dbReference>
<evidence type="ECO:0000313" key="5">
    <source>
        <dbReference type="EMBL" id="KZZ88527.1"/>
    </source>
</evidence>
<dbReference type="PANTHER" id="PTHR46551:SF1">
    <property type="entry name" value="SAP DOMAIN-CONTAINING RIBONUCLEOPROTEIN"/>
    <property type="match status" value="1"/>
</dbReference>
<feature type="domain" description="SAP" evidence="4">
    <location>
        <begin position="7"/>
        <end position="41"/>
    </location>
</feature>
<keyword evidence="5" id="KW-0238">DNA-binding</keyword>
<name>A0A167W8K6_9EURO</name>
<feature type="compositionally biased region" description="Polar residues" evidence="3">
    <location>
        <begin position="216"/>
        <end position="225"/>
    </location>
</feature>
<dbReference type="GO" id="GO:0016973">
    <property type="term" value="P:poly(A)+ mRNA export from nucleus"/>
    <property type="evidence" value="ECO:0007669"/>
    <property type="project" value="TreeGrafter"/>
</dbReference>
<proteinExistence type="inferred from homology"/>
<dbReference type="VEuPathDB" id="FungiDB:AAP_04850"/>
<keyword evidence="6" id="KW-1185">Reference proteome</keyword>
<dbReference type="InterPro" id="IPR003034">
    <property type="entry name" value="SAP_dom"/>
</dbReference>
<comment type="caution">
    <text evidence="5">The sequence shown here is derived from an EMBL/GenBank/DDBJ whole genome shotgun (WGS) entry which is preliminary data.</text>
</comment>